<dbReference type="RefSeq" id="WP_116689218.1">
    <property type="nucleotide sequence ID" value="NZ_CAWNYD010000017.1"/>
</dbReference>
<organism evidence="9 10">
    <name type="scientific">Pelagibaculum spongiae</name>
    <dbReference type="NCBI Taxonomy" id="2080658"/>
    <lineage>
        <taxon>Bacteria</taxon>
        <taxon>Pseudomonadati</taxon>
        <taxon>Pseudomonadota</taxon>
        <taxon>Gammaproteobacteria</taxon>
        <taxon>Oceanospirillales</taxon>
        <taxon>Pelagibaculum</taxon>
    </lineage>
</organism>
<keyword evidence="4 7" id="KW-0812">Transmembrane</keyword>
<evidence type="ECO:0000256" key="5">
    <source>
        <dbReference type="ARBA" id="ARBA00022989"/>
    </source>
</evidence>
<keyword evidence="5 8" id="KW-1133">Transmembrane helix</keyword>
<evidence type="ECO:0000256" key="4">
    <source>
        <dbReference type="ARBA" id="ARBA00022692"/>
    </source>
</evidence>
<evidence type="ECO:0000313" key="10">
    <source>
        <dbReference type="Proteomes" id="UP000244906"/>
    </source>
</evidence>
<sequence>MALRFHRHKDRGDAELNITAFLNLMVVLIPFLLLTAVFSQVTILELNLPVGQSEALEDSKPKLQLELLIRKETIQVADRSGVTYGEPIKKTEDGFDFNQLNKQLVTIKEALADTPDDTEEITLLFEPEVEYDVLVQAMDAVRVRFPEAENESANKEQELAADAVTILLPLFPEVSIGDAPQAPKGDAG</sequence>
<dbReference type="Proteomes" id="UP000244906">
    <property type="component" value="Unassembled WGS sequence"/>
</dbReference>
<keyword evidence="10" id="KW-1185">Reference proteome</keyword>
<proteinExistence type="inferred from homology"/>
<feature type="transmembrane region" description="Helical" evidence="8">
    <location>
        <begin position="21"/>
        <end position="43"/>
    </location>
</feature>
<dbReference type="GO" id="GO:0015031">
    <property type="term" value="P:protein transport"/>
    <property type="evidence" value="ECO:0007669"/>
    <property type="project" value="UniProtKB-KW"/>
</dbReference>
<reference evidence="9 10" key="1">
    <citation type="submission" date="2018-04" db="EMBL/GenBank/DDBJ databases">
        <title>Thalassorhabdus spongiae gen. nov., sp. nov., isolated from a marine sponge in South-West Iceland.</title>
        <authorList>
            <person name="Knobloch S."/>
            <person name="Daussin A."/>
            <person name="Johannsson R."/>
            <person name="Marteinsson V.T."/>
        </authorList>
    </citation>
    <scope>NUCLEOTIDE SEQUENCE [LARGE SCALE GENOMIC DNA]</scope>
    <source>
        <strain evidence="9 10">Hp12</strain>
    </source>
</reference>
<keyword evidence="6 8" id="KW-0472">Membrane</keyword>
<name>A0A2V1GV60_9GAMM</name>
<evidence type="ECO:0000256" key="6">
    <source>
        <dbReference type="ARBA" id="ARBA00023136"/>
    </source>
</evidence>
<evidence type="ECO:0000256" key="1">
    <source>
        <dbReference type="ARBA" id="ARBA00004162"/>
    </source>
</evidence>
<dbReference type="OrthoDB" id="9150865at2"/>
<keyword evidence="3" id="KW-1003">Cell membrane</keyword>
<comment type="similarity">
    <text evidence="2 7">Belongs to the ExbD/TolR family.</text>
</comment>
<accession>A0A2V1GV60</accession>
<gene>
    <name evidence="9" type="ORF">DC094_21685</name>
</gene>
<evidence type="ECO:0000256" key="2">
    <source>
        <dbReference type="ARBA" id="ARBA00005811"/>
    </source>
</evidence>
<protein>
    <submittedName>
        <fullName evidence="9">Biopolymer transporter ExbD</fullName>
    </submittedName>
</protein>
<keyword evidence="7" id="KW-0653">Protein transport</keyword>
<dbReference type="GO" id="GO:0005886">
    <property type="term" value="C:plasma membrane"/>
    <property type="evidence" value="ECO:0007669"/>
    <property type="project" value="UniProtKB-SubCell"/>
</dbReference>
<dbReference type="EMBL" id="QDDL01000017">
    <property type="protein sequence ID" value="PVZ62981.1"/>
    <property type="molecule type" value="Genomic_DNA"/>
</dbReference>
<dbReference type="AlphaFoldDB" id="A0A2V1GV60"/>
<keyword evidence="7" id="KW-0813">Transport</keyword>
<dbReference type="GO" id="GO:0022857">
    <property type="term" value="F:transmembrane transporter activity"/>
    <property type="evidence" value="ECO:0007669"/>
    <property type="project" value="InterPro"/>
</dbReference>
<dbReference type="PANTHER" id="PTHR30558">
    <property type="entry name" value="EXBD MEMBRANE COMPONENT OF PMF-DRIVEN MACROMOLECULE IMPORT SYSTEM"/>
    <property type="match status" value="1"/>
</dbReference>
<evidence type="ECO:0000256" key="3">
    <source>
        <dbReference type="ARBA" id="ARBA00022475"/>
    </source>
</evidence>
<evidence type="ECO:0000313" key="9">
    <source>
        <dbReference type="EMBL" id="PVZ62981.1"/>
    </source>
</evidence>
<comment type="caution">
    <text evidence="9">The sequence shown here is derived from an EMBL/GenBank/DDBJ whole genome shotgun (WGS) entry which is preliminary data.</text>
</comment>
<dbReference type="Pfam" id="PF02472">
    <property type="entry name" value="ExbD"/>
    <property type="match status" value="1"/>
</dbReference>
<dbReference type="InterPro" id="IPR003400">
    <property type="entry name" value="ExbD"/>
</dbReference>
<comment type="subcellular location">
    <subcellularLocation>
        <location evidence="1">Cell membrane</location>
        <topology evidence="1">Single-pass membrane protein</topology>
    </subcellularLocation>
    <subcellularLocation>
        <location evidence="7">Cell membrane</location>
        <topology evidence="7">Single-pass type II membrane protein</topology>
    </subcellularLocation>
</comment>
<evidence type="ECO:0000256" key="8">
    <source>
        <dbReference type="SAM" id="Phobius"/>
    </source>
</evidence>
<evidence type="ECO:0000256" key="7">
    <source>
        <dbReference type="RuleBase" id="RU003879"/>
    </source>
</evidence>